<evidence type="ECO:0000256" key="3">
    <source>
        <dbReference type="ARBA" id="ARBA00022989"/>
    </source>
</evidence>
<dbReference type="Pfam" id="PF05154">
    <property type="entry name" value="TM2"/>
    <property type="match status" value="1"/>
</dbReference>
<reference evidence="7 8" key="1">
    <citation type="submission" date="2020-12" db="EMBL/GenBank/DDBJ databases">
        <authorList>
            <person name="Zhou J."/>
        </authorList>
    </citation>
    <scope>NUCLEOTIDE SEQUENCE [LARGE SCALE GENOMIC DNA]</scope>
    <source>
        <strain evidence="7 8">CCUG 61299</strain>
    </source>
</reference>
<dbReference type="EMBL" id="CP066802">
    <property type="protein sequence ID" value="QQM68259.1"/>
    <property type="molecule type" value="Genomic_DNA"/>
</dbReference>
<evidence type="ECO:0000256" key="5">
    <source>
        <dbReference type="SAM" id="Phobius"/>
    </source>
</evidence>
<organism evidence="7 8">
    <name type="scientific">Actinomyces weissii</name>
    <dbReference type="NCBI Taxonomy" id="675090"/>
    <lineage>
        <taxon>Bacteria</taxon>
        <taxon>Bacillati</taxon>
        <taxon>Actinomycetota</taxon>
        <taxon>Actinomycetes</taxon>
        <taxon>Actinomycetales</taxon>
        <taxon>Actinomycetaceae</taxon>
        <taxon>Actinomyces</taxon>
    </lineage>
</organism>
<feature type="transmembrane region" description="Helical" evidence="5">
    <location>
        <begin position="30"/>
        <end position="50"/>
    </location>
</feature>
<evidence type="ECO:0000259" key="6">
    <source>
        <dbReference type="Pfam" id="PF05154"/>
    </source>
</evidence>
<keyword evidence="4 5" id="KW-0472">Membrane</keyword>
<evidence type="ECO:0000256" key="2">
    <source>
        <dbReference type="ARBA" id="ARBA00022692"/>
    </source>
</evidence>
<comment type="subcellular location">
    <subcellularLocation>
        <location evidence="1">Membrane</location>
        <topology evidence="1">Multi-pass membrane protein</topology>
    </subcellularLocation>
</comment>
<dbReference type="AlphaFoldDB" id="A0A7T7MB70"/>
<dbReference type="KEGG" id="awe:JG540_01280"/>
<evidence type="ECO:0000313" key="8">
    <source>
        <dbReference type="Proteomes" id="UP000595895"/>
    </source>
</evidence>
<keyword evidence="2 5" id="KW-0812">Transmembrane</keyword>
<name>A0A7T7MB70_9ACTO</name>
<keyword evidence="8" id="KW-1185">Reference proteome</keyword>
<accession>A0A7T7MB70</accession>
<sequence length="76" mass="7734">MAAGVLAILLGTFGIHNFYLGQTGKGVAQLLITVLSCGFLAVVSSIWGLVEGVLILTATPGSQPWGVDADGYPLSS</sequence>
<evidence type="ECO:0000256" key="1">
    <source>
        <dbReference type="ARBA" id="ARBA00004141"/>
    </source>
</evidence>
<feature type="domain" description="TM2" evidence="6">
    <location>
        <begin position="2"/>
        <end position="45"/>
    </location>
</feature>
<keyword evidence="3 5" id="KW-1133">Transmembrane helix</keyword>
<dbReference type="GO" id="GO:0016020">
    <property type="term" value="C:membrane"/>
    <property type="evidence" value="ECO:0007669"/>
    <property type="project" value="UniProtKB-SubCell"/>
</dbReference>
<proteinExistence type="predicted"/>
<evidence type="ECO:0000313" key="7">
    <source>
        <dbReference type="EMBL" id="QQM68259.1"/>
    </source>
</evidence>
<gene>
    <name evidence="7" type="ORF">JG540_01280</name>
</gene>
<protein>
    <submittedName>
        <fullName evidence="7">TM2 domain-containing protein</fullName>
    </submittedName>
</protein>
<dbReference type="Proteomes" id="UP000595895">
    <property type="component" value="Chromosome"/>
</dbReference>
<evidence type="ECO:0000256" key="4">
    <source>
        <dbReference type="ARBA" id="ARBA00023136"/>
    </source>
</evidence>
<dbReference type="InterPro" id="IPR007829">
    <property type="entry name" value="TM2"/>
</dbReference>